<dbReference type="AlphaFoldDB" id="A0ABD2ABN2"/>
<accession>A0ABD2ABN2</accession>
<proteinExistence type="predicted"/>
<name>A0ABD2ABN2_VESSQ</name>
<evidence type="ECO:0000313" key="1">
    <source>
        <dbReference type="EMBL" id="KAL2718019.1"/>
    </source>
</evidence>
<reference evidence="1 2" key="1">
    <citation type="journal article" date="2024" name="Ann. Entomol. Soc. Am.">
        <title>Genomic analyses of the southern and eastern yellowjacket wasps (Hymenoptera: Vespidae) reveal evolutionary signatures of social life.</title>
        <authorList>
            <person name="Catto M.A."/>
            <person name="Caine P.B."/>
            <person name="Orr S.E."/>
            <person name="Hunt B.G."/>
            <person name="Goodisman M.A.D."/>
        </authorList>
    </citation>
    <scope>NUCLEOTIDE SEQUENCE [LARGE SCALE GENOMIC DNA]</scope>
    <source>
        <strain evidence="1">233</strain>
        <tissue evidence="1">Head and thorax</tissue>
    </source>
</reference>
<organism evidence="1 2">
    <name type="scientific">Vespula squamosa</name>
    <name type="common">Southern yellow jacket</name>
    <name type="synonym">Wasp</name>
    <dbReference type="NCBI Taxonomy" id="30214"/>
    <lineage>
        <taxon>Eukaryota</taxon>
        <taxon>Metazoa</taxon>
        <taxon>Ecdysozoa</taxon>
        <taxon>Arthropoda</taxon>
        <taxon>Hexapoda</taxon>
        <taxon>Insecta</taxon>
        <taxon>Pterygota</taxon>
        <taxon>Neoptera</taxon>
        <taxon>Endopterygota</taxon>
        <taxon>Hymenoptera</taxon>
        <taxon>Apocrita</taxon>
        <taxon>Aculeata</taxon>
        <taxon>Vespoidea</taxon>
        <taxon>Vespidae</taxon>
        <taxon>Vespinae</taxon>
        <taxon>Vespula</taxon>
    </lineage>
</organism>
<protein>
    <submittedName>
        <fullName evidence="1">Uncharacterized protein</fullName>
    </submittedName>
</protein>
<dbReference type="Proteomes" id="UP001607302">
    <property type="component" value="Unassembled WGS sequence"/>
</dbReference>
<evidence type="ECO:0000313" key="2">
    <source>
        <dbReference type="Proteomes" id="UP001607302"/>
    </source>
</evidence>
<comment type="caution">
    <text evidence="1">The sequence shown here is derived from an EMBL/GenBank/DDBJ whole genome shotgun (WGS) entry which is preliminary data.</text>
</comment>
<dbReference type="EMBL" id="JAUDFV010000152">
    <property type="protein sequence ID" value="KAL2718019.1"/>
    <property type="molecule type" value="Genomic_DNA"/>
</dbReference>
<gene>
    <name evidence="1" type="ORF">V1478_011895</name>
</gene>
<keyword evidence="2" id="KW-1185">Reference proteome</keyword>
<sequence>MERKGEKKGFGVSQSFSRPSIDRLPRKVEIELNVSSKRHSLSIVRFGQSAEAFPKLSRISLREQKAEGEGGERVRIGAGLAIACRQRRIGDTVGVESPN</sequence>